<dbReference type="InterPro" id="IPR001130">
    <property type="entry name" value="TatD-like"/>
</dbReference>
<dbReference type="EC" id="3.1.-.-" evidence="3"/>
<evidence type="ECO:0000256" key="1">
    <source>
        <dbReference type="ARBA" id="ARBA00009275"/>
    </source>
</evidence>
<comment type="caution">
    <text evidence="3">The sequence shown here is derived from an EMBL/GenBank/DDBJ whole genome shotgun (WGS) entry which is preliminary data.</text>
</comment>
<sequence>MKLIDSHCHFDFDIFQPDRAQVWQRCLQSGVSRLIIPGVCQSQWQVLATLVENQPDWYTAAGVHPWWVTKIPGGDSTNRCAAYLSKVLKEHLSQHDCLAVGECGLDAAIDTPMSEQEAVFRVQLEVACELELPLILHVHRAHNEVLRLLKQYRPPCGGVIHAFSGSEQMALDYWKLGFYLGVGGIITYARATKTRRTISRVPLESLLLESDAPDMPLSGRQGQRNSPENLPLVAAELAKLRGISQQEIADNTRKNTEILFAL</sequence>
<gene>
    <name evidence="3" type="ORF">ACCI49_04350</name>
</gene>
<reference evidence="3 4" key="1">
    <citation type="submission" date="2024-08" db="EMBL/GenBank/DDBJ databases">
        <authorList>
            <person name="Ishaq N."/>
        </authorList>
    </citation>
    <scope>NUCLEOTIDE SEQUENCE [LARGE SCALE GENOMIC DNA]</scope>
    <source>
        <strain evidence="3 4">DSM 18651</strain>
    </source>
</reference>
<dbReference type="InterPro" id="IPR018228">
    <property type="entry name" value="DNase_TatD-rel_CS"/>
</dbReference>
<keyword evidence="4" id="KW-1185">Reference proteome</keyword>
<dbReference type="CDD" id="cd01310">
    <property type="entry name" value="TatD_DNAse"/>
    <property type="match status" value="1"/>
</dbReference>
<evidence type="ECO:0000313" key="4">
    <source>
        <dbReference type="Proteomes" id="UP001569428"/>
    </source>
</evidence>
<proteinExistence type="inferred from homology"/>
<comment type="similarity">
    <text evidence="1">Belongs to the metallo-dependent hydrolases superfamily. TatD-type hydrolase family.</text>
</comment>
<dbReference type="PANTHER" id="PTHR46124:SF3">
    <property type="entry name" value="HYDROLASE"/>
    <property type="match status" value="1"/>
</dbReference>
<dbReference type="EMBL" id="JBGMEK010000005">
    <property type="protein sequence ID" value="MFA0810142.1"/>
    <property type="molecule type" value="Genomic_DNA"/>
</dbReference>
<protein>
    <submittedName>
        <fullName evidence="3">TatD family hydrolase</fullName>
        <ecNumber evidence="3">3.1.-.-</ecNumber>
    </submittedName>
</protein>
<name>A0ABV4NVS2_9GAMM</name>
<dbReference type="Proteomes" id="UP001569428">
    <property type="component" value="Unassembled WGS sequence"/>
</dbReference>
<dbReference type="PANTHER" id="PTHR46124">
    <property type="entry name" value="D-AMINOACYL-TRNA DEACYLASE"/>
    <property type="match status" value="1"/>
</dbReference>
<evidence type="ECO:0000256" key="2">
    <source>
        <dbReference type="ARBA" id="ARBA00022801"/>
    </source>
</evidence>
<dbReference type="SUPFAM" id="SSF51556">
    <property type="entry name" value="Metallo-dependent hydrolases"/>
    <property type="match status" value="1"/>
</dbReference>
<dbReference type="InterPro" id="IPR032466">
    <property type="entry name" value="Metal_Hydrolase"/>
</dbReference>
<dbReference type="GO" id="GO:0016787">
    <property type="term" value="F:hydrolase activity"/>
    <property type="evidence" value="ECO:0007669"/>
    <property type="project" value="UniProtKB-KW"/>
</dbReference>
<dbReference type="PIRSF" id="PIRSF005902">
    <property type="entry name" value="DNase_TatD"/>
    <property type="match status" value="1"/>
</dbReference>
<dbReference type="RefSeq" id="WP_371837750.1">
    <property type="nucleotide sequence ID" value="NZ_JBGMEK010000005.1"/>
</dbReference>
<organism evidence="3 4">
    <name type="scientific">Microbulbifer epialgicus</name>
    <dbReference type="NCBI Taxonomy" id="393907"/>
    <lineage>
        <taxon>Bacteria</taxon>
        <taxon>Pseudomonadati</taxon>
        <taxon>Pseudomonadota</taxon>
        <taxon>Gammaproteobacteria</taxon>
        <taxon>Cellvibrionales</taxon>
        <taxon>Microbulbiferaceae</taxon>
        <taxon>Microbulbifer</taxon>
    </lineage>
</organism>
<accession>A0ABV4NVS2</accession>
<keyword evidence="2 3" id="KW-0378">Hydrolase</keyword>
<dbReference type="Pfam" id="PF01026">
    <property type="entry name" value="TatD_DNase"/>
    <property type="match status" value="1"/>
</dbReference>
<dbReference type="PROSITE" id="PS01137">
    <property type="entry name" value="TATD_1"/>
    <property type="match status" value="1"/>
</dbReference>
<evidence type="ECO:0000313" key="3">
    <source>
        <dbReference type="EMBL" id="MFA0810142.1"/>
    </source>
</evidence>
<dbReference type="Gene3D" id="3.20.20.140">
    <property type="entry name" value="Metal-dependent hydrolases"/>
    <property type="match status" value="1"/>
</dbReference>